<evidence type="ECO:0000313" key="6">
    <source>
        <dbReference type="Proteomes" id="UP000577362"/>
    </source>
</evidence>
<name>A0A840C3C7_9HYPH</name>
<dbReference type="CDD" id="cd08490">
    <property type="entry name" value="PBP2_NikA_DppA_OppA_like_3"/>
    <property type="match status" value="1"/>
</dbReference>
<dbReference type="AlphaFoldDB" id="A0A840C3C7"/>
<evidence type="ECO:0000256" key="3">
    <source>
        <dbReference type="SAM" id="SignalP"/>
    </source>
</evidence>
<dbReference type="RefSeq" id="WP_183316777.1">
    <property type="nucleotide sequence ID" value="NZ_JACIEN010000002.1"/>
</dbReference>
<evidence type="ECO:0000313" key="5">
    <source>
        <dbReference type="EMBL" id="MBB4017436.1"/>
    </source>
</evidence>
<evidence type="ECO:0000259" key="4">
    <source>
        <dbReference type="Pfam" id="PF00496"/>
    </source>
</evidence>
<evidence type="ECO:0000256" key="2">
    <source>
        <dbReference type="ARBA" id="ARBA00005695"/>
    </source>
</evidence>
<dbReference type="PANTHER" id="PTHR30290">
    <property type="entry name" value="PERIPLASMIC BINDING COMPONENT OF ABC TRANSPORTER"/>
    <property type="match status" value="1"/>
</dbReference>
<protein>
    <submittedName>
        <fullName evidence="5">Peptide/nickel transport system substrate-binding protein</fullName>
    </submittedName>
</protein>
<proteinExistence type="inferred from homology"/>
<comment type="subcellular location">
    <subcellularLocation>
        <location evidence="1">Periplasm</location>
    </subcellularLocation>
</comment>
<feature type="domain" description="Solute-binding protein family 5" evidence="4">
    <location>
        <begin position="61"/>
        <end position="419"/>
    </location>
</feature>
<dbReference type="Gene3D" id="3.40.190.10">
    <property type="entry name" value="Periplasmic binding protein-like II"/>
    <property type="match status" value="1"/>
</dbReference>
<comment type="caution">
    <text evidence="5">The sequence shown here is derived from an EMBL/GenBank/DDBJ whole genome shotgun (WGS) entry which is preliminary data.</text>
</comment>
<dbReference type="EMBL" id="JACIEN010000002">
    <property type="protein sequence ID" value="MBB4017436.1"/>
    <property type="molecule type" value="Genomic_DNA"/>
</dbReference>
<dbReference type="InterPro" id="IPR000914">
    <property type="entry name" value="SBP_5_dom"/>
</dbReference>
<dbReference type="Proteomes" id="UP000577362">
    <property type="component" value="Unassembled WGS sequence"/>
</dbReference>
<dbReference type="SUPFAM" id="SSF53850">
    <property type="entry name" value="Periplasmic binding protein-like II"/>
    <property type="match status" value="1"/>
</dbReference>
<reference evidence="5 6" key="1">
    <citation type="submission" date="2020-08" db="EMBL/GenBank/DDBJ databases">
        <title>Genomic Encyclopedia of Type Strains, Phase IV (KMG-IV): sequencing the most valuable type-strain genomes for metagenomic binning, comparative biology and taxonomic classification.</title>
        <authorList>
            <person name="Goeker M."/>
        </authorList>
    </citation>
    <scope>NUCLEOTIDE SEQUENCE [LARGE SCALE GENOMIC DNA]</scope>
    <source>
        <strain evidence="5 6">DSM 103737</strain>
    </source>
</reference>
<comment type="similarity">
    <text evidence="2">Belongs to the bacterial solute-binding protein 5 family.</text>
</comment>
<dbReference type="Pfam" id="PF00496">
    <property type="entry name" value="SBP_bac_5"/>
    <property type="match status" value="1"/>
</dbReference>
<dbReference type="InterPro" id="IPR030678">
    <property type="entry name" value="Peptide/Ni-bd"/>
</dbReference>
<feature type="chain" id="PRO_5032760697" evidence="3">
    <location>
        <begin position="20"/>
        <end position="502"/>
    </location>
</feature>
<dbReference type="GO" id="GO:1904680">
    <property type="term" value="F:peptide transmembrane transporter activity"/>
    <property type="evidence" value="ECO:0007669"/>
    <property type="project" value="TreeGrafter"/>
</dbReference>
<sequence>MRIAWFLAAALAALSTAVAAKPLKVVGPWEIAGVDPAQSGYVFSRLQVAETLVTADTSGRLVPALAAAWSVSDDGLVWRFTLRPDAVFHDGTPVTAEAATASLERARAGVGVLTQVPIAGIAGDGRDVVIRLDKPFAALPAYLVNFSAIILAPSSYDDAGKVSRIVGSGPYKVKSLTPPLKLELEASRGWWGGEPGIAEVSYLAVGQGETRALMAESGEADLVFSMLPVSVERLRRNGKLDVQIATIPRTRILKVNAGSPFFDDAKVRQAVSQAIDRAGIAKVILRNPDLAATQLFPPALAGWHVPDLAPLGRDLEAAKRLLAEAGWKPGSDGILERDGRRFSVTLVTYANWPELPPIATALQAQLREVGIEVKVSVGNSSEIPSRHRDGTLEMGLVSRLYSIVPDPIGTLLQDYGPGGSDWGAMGWSNEELPALVGRLVGMSDPGARAPLQRRAVEILQEELPSIPVTWSELAIVASKRITGVKVDPLEVNYGLAAVRWAE</sequence>
<keyword evidence="6" id="KW-1185">Reference proteome</keyword>
<dbReference type="PIRSF" id="PIRSF002741">
    <property type="entry name" value="MppA"/>
    <property type="match status" value="1"/>
</dbReference>
<gene>
    <name evidence="5" type="ORF">GGR16_002465</name>
</gene>
<dbReference type="GO" id="GO:0030288">
    <property type="term" value="C:outer membrane-bounded periplasmic space"/>
    <property type="evidence" value="ECO:0007669"/>
    <property type="project" value="UniProtKB-ARBA"/>
</dbReference>
<dbReference type="GO" id="GO:0015833">
    <property type="term" value="P:peptide transport"/>
    <property type="evidence" value="ECO:0007669"/>
    <property type="project" value="TreeGrafter"/>
</dbReference>
<dbReference type="GO" id="GO:0043190">
    <property type="term" value="C:ATP-binding cassette (ABC) transporter complex"/>
    <property type="evidence" value="ECO:0007669"/>
    <property type="project" value="InterPro"/>
</dbReference>
<dbReference type="PANTHER" id="PTHR30290:SF83">
    <property type="entry name" value="ABC TRANSPORTER SUBSTRATE-BINDING PROTEIN"/>
    <property type="match status" value="1"/>
</dbReference>
<accession>A0A840C3C7</accession>
<evidence type="ECO:0000256" key="1">
    <source>
        <dbReference type="ARBA" id="ARBA00004418"/>
    </source>
</evidence>
<keyword evidence="3" id="KW-0732">Signal</keyword>
<organism evidence="5 6">
    <name type="scientific">Chelatococcus caeni</name>
    <dbReference type="NCBI Taxonomy" id="1348468"/>
    <lineage>
        <taxon>Bacteria</taxon>
        <taxon>Pseudomonadati</taxon>
        <taxon>Pseudomonadota</taxon>
        <taxon>Alphaproteobacteria</taxon>
        <taxon>Hyphomicrobiales</taxon>
        <taxon>Chelatococcaceae</taxon>
        <taxon>Chelatococcus</taxon>
    </lineage>
</organism>
<dbReference type="Gene3D" id="3.10.105.10">
    <property type="entry name" value="Dipeptide-binding Protein, Domain 3"/>
    <property type="match status" value="1"/>
</dbReference>
<dbReference type="InterPro" id="IPR039424">
    <property type="entry name" value="SBP_5"/>
</dbReference>
<feature type="signal peptide" evidence="3">
    <location>
        <begin position="1"/>
        <end position="19"/>
    </location>
</feature>